<dbReference type="Pfam" id="PF00440">
    <property type="entry name" value="TetR_N"/>
    <property type="match status" value="1"/>
</dbReference>
<dbReference type="SUPFAM" id="SSF46689">
    <property type="entry name" value="Homeodomain-like"/>
    <property type="match status" value="1"/>
</dbReference>
<evidence type="ECO:0000256" key="2">
    <source>
        <dbReference type="ARBA" id="ARBA00023125"/>
    </source>
</evidence>
<dbReference type="InterPro" id="IPR004111">
    <property type="entry name" value="Repressor_TetR_C"/>
</dbReference>
<dbReference type="EMBL" id="JARJBC010000032">
    <property type="protein sequence ID" value="MDF3293960.1"/>
    <property type="molecule type" value="Genomic_DNA"/>
</dbReference>
<keyword evidence="1" id="KW-0805">Transcription regulation</keyword>
<name>A0ABT5ZVV6_9ACTN</name>
<dbReference type="InterPro" id="IPR001647">
    <property type="entry name" value="HTH_TetR"/>
</dbReference>
<sequence length="224" mass="24306">MTNPQPARRRVPRNTLNRERVLGAAVDLLDHAGPDAFTMRALAQRLGVGTMAVYSHFKGKDEIIDAVRERLLAEVELPPAGSGRTPREELRELCRAVYRLLSDHPSVLHLLTVRPVHGDEGTAVVERIVGLLLATGLDRPAAARAQTALMQYTVGAALWTARGRQRAGGHEDPGAALRTRFAELPAERYPHLVDLAPELASAQDGLPQYEHGLDALLGGLLAGY</sequence>
<dbReference type="Pfam" id="PF02909">
    <property type="entry name" value="TetR_C_1"/>
    <property type="match status" value="1"/>
</dbReference>
<dbReference type="Gene3D" id="1.10.357.10">
    <property type="entry name" value="Tetracycline Repressor, domain 2"/>
    <property type="match status" value="1"/>
</dbReference>
<dbReference type="RefSeq" id="WP_276096796.1">
    <property type="nucleotide sequence ID" value="NZ_JARJBC010000032.1"/>
</dbReference>
<dbReference type="InterPro" id="IPR036271">
    <property type="entry name" value="Tet_transcr_reg_TetR-rel_C_sf"/>
</dbReference>
<dbReference type="SUPFAM" id="SSF48498">
    <property type="entry name" value="Tetracyclin repressor-like, C-terminal domain"/>
    <property type="match status" value="1"/>
</dbReference>
<dbReference type="InterPro" id="IPR050109">
    <property type="entry name" value="HTH-type_TetR-like_transc_reg"/>
</dbReference>
<dbReference type="PROSITE" id="PS50977">
    <property type="entry name" value="HTH_TETR_2"/>
    <property type="match status" value="1"/>
</dbReference>
<feature type="DNA-binding region" description="H-T-H motif" evidence="4">
    <location>
        <begin position="38"/>
        <end position="57"/>
    </location>
</feature>
<feature type="domain" description="HTH tetR-type" evidence="5">
    <location>
        <begin position="15"/>
        <end position="75"/>
    </location>
</feature>
<dbReference type="InterPro" id="IPR009057">
    <property type="entry name" value="Homeodomain-like_sf"/>
</dbReference>
<evidence type="ECO:0000313" key="7">
    <source>
        <dbReference type="Proteomes" id="UP001216579"/>
    </source>
</evidence>
<dbReference type="Proteomes" id="UP001216579">
    <property type="component" value="Unassembled WGS sequence"/>
</dbReference>
<dbReference type="PRINTS" id="PR00455">
    <property type="entry name" value="HTHTETR"/>
</dbReference>
<evidence type="ECO:0000256" key="4">
    <source>
        <dbReference type="PROSITE-ProRule" id="PRU00335"/>
    </source>
</evidence>
<dbReference type="PANTHER" id="PTHR30055:SF151">
    <property type="entry name" value="TRANSCRIPTIONAL REGULATORY PROTEIN"/>
    <property type="match status" value="1"/>
</dbReference>
<keyword evidence="3" id="KW-0804">Transcription</keyword>
<dbReference type="PANTHER" id="PTHR30055">
    <property type="entry name" value="HTH-TYPE TRANSCRIPTIONAL REGULATOR RUTR"/>
    <property type="match status" value="1"/>
</dbReference>
<reference evidence="6 7" key="1">
    <citation type="submission" date="2023-03" db="EMBL/GenBank/DDBJ databases">
        <title>Draft genome sequence of Streptomyces sp. RB6PN23 isolated from peat swamp forest in Thailand.</title>
        <authorList>
            <person name="Klaysubun C."/>
            <person name="Duangmal K."/>
        </authorList>
    </citation>
    <scope>NUCLEOTIDE SEQUENCE [LARGE SCALE GENOMIC DNA]</scope>
    <source>
        <strain evidence="6 7">RB6PN23</strain>
    </source>
</reference>
<accession>A0ABT5ZVV6</accession>
<proteinExistence type="predicted"/>
<keyword evidence="2 4" id="KW-0238">DNA-binding</keyword>
<gene>
    <name evidence="6" type="ORF">P3G67_33050</name>
</gene>
<evidence type="ECO:0000259" key="5">
    <source>
        <dbReference type="PROSITE" id="PS50977"/>
    </source>
</evidence>
<keyword evidence="7" id="KW-1185">Reference proteome</keyword>
<evidence type="ECO:0000256" key="3">
    <source>
        <dbReference type="ARBA" id="ARBA00023163"/>
    </source>
</evidence>
<protein>
    <submittedName>
        <fullName evidence="6">TetR/AcrR family transcriptional regulator</fullName>
    </submittedName>
</protein>
<organism evidence="6 7">
    <name type="scientific">Streptomyces silvisoli</name>
    <dbReference type="NCBI Taxonomy" id="3034235"/>
    <lineage>
        <taxon>Bacteria</taxon>
        <taxon>Bacillati</taxon>
        <taxon>Actinomycetota</taxon>
        <taxon>Actinomycetes</taxon>
        <taxon>Kitasatosporales</taxon>
        <taxon>Streptomycetaceae</taxon>
        <taxon>Streptomyces</taxon>
    </lineage>
</organism>
<evidence type="ECO:0000256" key="1">
    <source>
        <dbReference type="ARBA" id="ARBA00023015"/>
    </source>
</evidence>
<comment type="caution">
    <text evidence="6">The sequence shown here is derived from an EMBL/GenBank/DDBJ whole genome shotgun (WGS) entry which is preliminary data.</text>
</comment>
<evidence type="ECO:0000313" key="6">
    <source>
        <dbReference type="EMBL" id="MDF3293960.1"/>
    </source>
</evidence>